<dbReference type="KEGG" id="mpad:KEF85_08210"/>
<dbReference type="AlphaFoldDB" id="A0A975MQY3"/>
<gene>
    <name evidence="1" type="ORF">KEF85_08210</name>
</gene>
<dbReference type="RefSeq" id="WP_215584866.1">
    <property type="nucleotide sequence ID" value="NZ_CP073754.1"/>
</dbReference>
<dbReference type="EMBL" id="CP073754">
    <property type="protein sequence ID" value="QWF72413.1"/>
    <property type="molecule type" value="Genomic_DNA"/>
</dbReference>
<reference evidence="1" key="1">
    <citation type="submission" date="2021-04" db="EMBL/GenBank/DDBJ databases">
        <title>Draft genome sequence data of methanotrophic Methylovulum sp. strain S1L and Methylomonas sp. strain S2AM isolated from boreal lake water columns.</title>
        <authorList>
            <person name="Rissanen A.J."/>
            <person name="Mangayil R."/>
            <person name="Svenning M.M."/>
            <person name="Khanongnuch R."/>
        </authorList>
    </citation>
    <scope>NUCLEOTIDE SEQUENCE</scope>
    <source>
        <strain evidence="1">S2AM</strain>
    </source>
</reference>
<protein>
    <submittedName>
        <fullName evidence="1">Uncharacterized protein</fullName>
    </submittedName>
</protein>
<evidence type="ECO:0000313" key="1">
    <source>
        <dbReference type="EMBL" id="QWF72413.1"/>
    </source>
</evidence>
<name>A0A975MQY3_9GAMM</name>
<proteinExistence type="predicted"/>
<accession>A0A975MQY3</accession>
<evidence type="ECO:0000313" key="2">
    <source>
        <dbReference type="Proteomes" id="UP000676649"/>
    </source>
</evidence>
<sequence>MVIDQIKGVNEVSSDESEEISGDILTDWEVDIAGNVYRSGDKIRENLAYLSDEFKESS</sequence>
<dbReference type="Proteomes" id="UP000676649">
    <property type="component" value="Chromosome"/>
</dbReference>
<keyword evidence="2" id="KW-1185">Reference proteome</keyword>
<organism evidence="1 2">
    <name type="scientific">Methylomonas paludis</name>
    <dbReference type="NCBI Taxonomy" id="1173101"/>
    <lineage>
        <taxon>Bacteria</taxon>
        <taxon>Pseudomonadati</taxon>
        <taxon>Pseudomonadota</taxon>
        <taxon>Gammaproteobacteria</taxon>
        <taxon>Methylococcales</taxon>
        <taxon>Methylococcaceae</taxon>
        <taxon>Methylomonas</taxon>
    </lineage>
</organism>